<evidence type="ECO:0000313" key="2">
    <source>
        <dbReference type="Proteomes" id="UP000307720"/>
    </source>
</evidence>
<name>A0AC61QWE3_9FIRM</name>
<protein>
    <submittedName>
        <fullName evidence="1">Uncharacterized protein</fullName>
    </submittedName>
</protein>
<proteinExistence type="predicted"/>
<comment type="caution">
    <text evidence="1">The sequence shown here is derived from an EMBL/GenBank/DDBJ whole genome shotgun (WGS) entry which is preliminary data.</text>
</comment>
<dbReference type="EMBL" id="SRZB01000038">
    <property type="protein sequence ID" value="TGX97126.1"/>
    <property type="molecule type" value="Genomic_DNA"/>
</dbReference>
<evidence type="ECO:0000313" key="1">
    <source>
        <dbReference type="EMBL" id="TGX97126.1"/>
    </source>
</evidence>
<dbReference type="Proteomes" id="UP000307720">
    <property type="component" value="Unassembled WGS sequence"/>
</dbReference>
<keyword evidence="2" id="KW-1185">Reference proteome</keyword>
<sequence length="1862" mass="204372">MGKEMVYSKGQRKFRSFLLSDKLGVGYTGYFAKEILSMKWKRFLAGFLAGALAVTGVPFSKLAGISVQAAAQTEQDMGLQYKYRPVDERKLSVTSNLSSSEENTSTPVSGLKVKSKYMFTNELSSAAGKKLYFTLETSKLLGSVSYLPIGEDGSIERCKIYVSNVDTEDIQTIDESGWLQVYETPADDKWTSEGWQEAVFDRAQKARHVCVEVQETSGSSAERENKFISGSRMYINEVGRLSQKAESENVALGASAGGKATVKAYTGRMNNDTSPLNTINGHGNVEAGTADNDYWRPKSAPAWNNGNGNVNYIVYDLHSTETKISEIQLRWNARAWGSRYSIETSDTCTSTLGENSTGVSWAQLDYAGKEGSTWTSVAEFDRQVYSDTASNPIQQPLDVFNDSDNENRKLKTTTLKRYVRLVIKNVNTASDSGMAEGGLREFEIYGDVWKPQGEENVALGISAGGSTRIAAYSGADSYEIEGQKITMTPEYAIDGKAETSESDVEHWVPSVFNAENQAGINMLENKRDAANFVLDLGEDTTTLVNSITVKWFAFDSANNYMVYTSDEYSEPDGVPENENNIELAGGSPVFPGTWEVVGNATDTNTGGQSFKELAIPEENYTTKRLKRYVRFEFKERASNADEMNPNIGISEIEIMGTRIAEETGDIGLSVKEPTYNETVGNSRISAAIDGNYNVENYKWYKKNGNTKTDMTADEKFRDNVTYGFEATLSTSNRFADVTTIILNGDSELQAYPTGAPQGPDENGKSYLTVDYEYEPLNSPIDAYNALKAEVQTSGRAEEMNRIASLTKEQAEEQYSKRSWKTFKEVYDEAVAAVGAYGSSDSSETVDVAYESEEYYKELLEDLRAEYEYKGYVGLKPADVSTADLSNDEFNPKVYIDRTFDEQKVWMEDNGGITGTTDNPDVQFIYEEGFKVNKDGSVQGMVTANNTDEEGNPINQIFDMGHESADSPTKSFLIRCELGLPATVTGKQSVIGKLNSQYGIQLEPSGSAVNLQVFGCAWNPSNPSGKLWPTTTIDVKEFLGQNIEMIAVYTGGKFELYAGGKRGTARAVSGNLKPGEHMPEFPKFTIGYNAEMWEHGDDGTGTPAKTSKEIYTGTIKNFEMYSYTHSGEAGDSDFLGSYTAPEASVDTAAEIKKFFDDYLEGYEPNVVLSGNPSAYKLKSCTWLENTEGSTTEVEMPSAYEDYRLKVEVETGEKQLVKDTDKDVVFPSNAADNNFLYIKNPSTEANAEEWITVSEDDIESCELDDTGAVLTYIYKCKGLEEPKAALAEYIQENPRKSAYKQVENENGEMEDTDELRYTRQTWQAYRAAYDRAQALVQSKANRKPEIYASAKTNLVTADGNLQDRNKDTCECAIGAISYIGPSEIVLESGAESTMVVMDNKVVVRTNRYGCLKHTVDPMLVRAYSLGTGEQNTAGASIIDGEGGQKTLRVTNPGQIVLMVSASFGDALTEAKQLIIKVVSKEAQEKVKAEAQAAIDRAHAIRNRGNVLLENGETKYTAESWTEFTRKYDIAYAAASPGLDQLSVEEIQEVKDLFDAAMACLKTTTATAAADAAREALANAEAINGGRYTAESWKGYEDIKKALQAELDKEELNEAELVRLTKLLKEYKLDEVSAVVPPSEELKKAQAAAQAALSKAETSNNGRYTAESWNAYEAIKKALQAELAKATPSVAELTRLTERLVKYRFTAATPAPDPGPTPKPPVSNVVTISGIQYKIDNAKSKTASAVKGDAKLKSITVKSTVKISGTIYKVTKIGNNAFKSCKNAAKLTVGANVKSIGKQAFMGCKKLKKVTFQGKKAPTIGKKAFSKTAKKVVVTAKKIKKTAQKKKLLTNLKKKGGMSKKSTIK</sequence>
<organism evidence="1 2">
    <name type="scientific">Hominisplanchenecus murintestinalis</name>
    <dbReference type="NCBI Taxonomy" id="2941517"/>
    <lineage>
        <taxon>Bacteria</taxon>
        <taxon>Bacillati</taxon>
        <taxon>Bacillota</taxon>
        <taxon>Clostridia</taxon>
        <taxon>Lachnospirales</taxon>
        <taxon>Lachnospiraceae</taxon>
        <taxon>Hominisplanchenecus</taxon>
    </lineage>
</organism>
<gene>
    <name evidence="1" type="ORF">E5357_13765</name>
</gene>
<accession>A0AC61QWE3</accession>
<reference evidence="1" key="1">
    <citation type="submission" date="2019-04" db="EMBL/GenBank/DDBJ databases">
        <title>Microbes associate with the intestines of laboratory mice.</title>
        <authorList>
            <person name="Navarre W."/>
            <person name="Wong E."/>
            <person name="Huang K."/>
            <person name="Tropini C."/>
            <person name="Ng K."/>
            <person name="Yu B."/>
        </authorList>
    </citation>
    <scope>NUCLEOTIDE SEQUENCE</scope>
    <source>
        <strain evidence="1">NM72_1-8</strain>
    </source>
</reference>